<comment type="similarity">
    <text evidence="1">Belongs to the ABC transporter superfamily.</text>
</comment>
<dbReference type="InterPro" id="IPR003439">
    <property type="entry name" value="ABC_transporter-like_ATP-bd"/>
</dbReference>
<sequence length="483" mass="50336">MTVVRVEGLRAEARGRPLVDGVDLAVEAGRVLAVVGESGSGKTTTGMAVLGEAAPGVTVTGTVTVTGRVGFVPQHPAAALNPVRRLRKVFRELGPPEAVAAALRRARVDPDLLDRYPHQLSGGQQQRVVLAQVLVGDPAVIVADEPTTGQDAITRAEVVAELAEVVNQGVALILLTHDLDVVRALADDVLVLRAGRVVEAGPADDVLTVPRDPYTRALIDAQPRLTTPDAADSAPPLLRVAGLTARHRAAHVLHGVDLAVGAGECLAVVGRSGSGKTTLGRCLAGLHETYDGDVLLDGQPLPRSLRKRDRVAVARVQYVFQDARASFDPHRTVVEQVARTGVRLRGMTAAAARESALERLAEVGVDAAKAERAPSGLSGGELQRCALVRALLAQPDVLVCDEITSGLDTLTQAGLLDLLAGLTCAVVLISHDMGVVARLADRVAVLHAGRLVEHGPAHAVLAAPTHPVTTGLLGHTTIEEASK</sequence>
<dbReference type="Proteomes" id="UP000660680">
    <property type="component" value="Unassembled WGS sequence"/>
</dbReference>
<keyword evidence="4 6" id="KW-0067">ATP-binding</keyword>
<evidence type="ECO:0000313" key="7">
    <source>
        <dbReference type="Proteomes" id="UP000660680"/>
    </source>
</evidence>
<evidence type="ECO:0000256" key="3">
    <source>
        <dbReference type="ARBA" id="ARBA00022741"/>
    </source>
</evidence>
<keyword evidence="3" id="KW-0547">Nucleotide-binding</keyword>
<dbReference type="PROSITE" id="PS00211">
    <property type="entry name" value="ABC_TRANSPORTER_1"/>
    <property type="match status" value="1"/>
</dbReference>
<comment type="caution">
    <text evidence="6">The sequence shown here is derived from an EMBL/GenBank/DDBJ whole genome shotgun (WGS) entry which is preliminary data.</text>
</comment>
<dbReference type="InterPro" id="IPR003593">
    <property type="entry name" value="AAA+_ATPase"/>
</dbReference>
<evidence type="ECO:0000256" key="1">
    <source>
        <dbReference type="ARBA" id="ARBA00005417"/>
    </source>
</evidence>
<evidence type="ECO:0000256" key="2">
    <source>
        <dbReference type="ARBA" id="ARBA00022448"/>
    </source>
</evidence>
<evidence type="ECO:0000259" key="5">
    <source>
        <dbReference type="PROSITE" id="PS50893"/>
    </source>
</evidence>
<feature type="domain" description="ABC transporter" evidence="5">
    <location>
        <begin position="238"/>
        <end position="473"/>
    </location>
</feature>
<evidence type="ECO:0000313" key="6">
    <source>
        <dbReference type="EMBL" id="GGS35512.1"/>
    </source>
</evidence>
<dbReference type="Gene3D" id="3.40.50.300">
    <property type="entry name" value="P-loop containing nucleotide triphosphate hydrolases"/>
    <property type="match status" value="2"/>
</dbReference>
<feature type="domain" description="ABC transporter" evidence="5">
    <location>
        <begin position="4"/>
        <end position="219"/>
    </location>
</feature>
<dbReference type="PROSITE" id="PS50893">
    <property type="entry name" value="ABC_TRANSPORTER_2"/>
    <property type="match status" value="2"/>
</dbReference>
<evidence type="ECO:0000256" key="4">
    <source>
        <dbReference type="ARBA" id="ARBA00022840"/>
    </source>
</evidence>
<dbReference type="EMBL" id="BMRB01000002">
    <property type="protein sequence ID" value="GGS35512.1"/>
    <property type="molecule type" value="Genomic_DNA"/>
</dbReference>
<dbReference type="CDD" id="cd03257">
    <property type="entry name" value="ABC_NikE_OppD_transporters"/>
    <property type="match status" value="1"/>
</dbReference>
<dbReference type="InterPro" id="IPR027417">
    <property type="entry name" value="P-loop_NTPase"/>
</dbReference>
<reference evidence="6" key="2">
    <citation type="submission" date="2020-09" db="EMBL/GenBank/DDBJ databases">
        <authorList>
            <person name="Sun Q."/>
            <person name="Ohkuma M."/>
        </authorList>
    </citation>
    <scope>NUCLEOTIDE SEQUENCE</scope>
    <source>
        <strain evidence="6">JCM 3276</strain>
    </source>
</reference>
<reference evidence="6" key="1">
    <citation type="journal article" date="2014" name="Int. J. Syst. Evol. Microbiol.">
        <title>Complete genome sequence of Corynebacterium casei LMG S-19264T (=DSM 44701T), isolated from a smear-ripened cheese.</title>
        <authorList>
            <consortium name="US DOE Joint Genome Institute (JGI-PGF)"/>
            <person name="Walter F."/>
            <person name="Albersmeier A."/>
            <person name="Kalinowski J."/>
            <person name="Ruckert C."/>
        </authorList>
    </citation>
    <scope>NUCLEOTIDE SEQUENCE</scope>
    <source>
        <strain evidence="6">JCM 3276</strain>
    </source>
</reference>
<dbReference type="GO" id="GO:0016887">
    <property type="term" value="F:ATP hydrolysis activity"/>
    <property type="evidence" value="ECO:0007669"/>
    <property type="project" value="InterPro"/>
</dbReference>
<keyword evidence="2" id="KW-0813">Transport</keyword>
<dbReference type="PANTHER" id="PTHR43776:SF7">
    <property type="entry name" value="D,D-DIPEPTIDE TRANSPORT ATP-BINDING PROTEIN DDPF-RELATED"/>
    <property type="match status" value="1"/>
</dbReference>
<proteinExistence type="inferred from homology"/>
<name>A0A918GG83_9PSEU</name>
<organism evidence="6 7">
    <name type="scientific">Actinokineospora fastidiosa</name>
    <dbReference type="NCBI Taxonomy" id="1816"/>
    <lineage>
        <taxon>Bacteria</taxon>
        <taxon>Bacillati</taxon>
        <taxon>Actinomycetota</taxon>
        <taxon>Actinomycetes</taxon>
        <taxon>Pseudonocardiales</taxon>
        <taxon>Pseudonocardiaceae</taxon>
        <taxon>Actinokineospora</taxon>
    </lineage>
</organism>
<dbReference type="Pfam" id="PF00005">
    <property type="entry name" value="ABC_tran"/>
    <property type="match status" value="2"/>
</dbReference>
<dbReference type="SUPFAM" id="SSF52540">
    <property type="entry name" value="P-loop containing nucleoside triphosphate hydrolases"/>
    <property type="match status" value="2"/>
</dbReference>
<protein>
    <submittedName>
        <fullName evidence="6">ABC transporter ATP-binding protein</fullName>
    </submittedName>
</protein>
<dbReference type="InterPro" id="IPR050319">
    <property type="entry name" value="ABC_transp_ATP-bind"/>
</dbReference>
<dbReference type="InterPro" id="IPR013563">
    <property type="entry name" value="Oligopep_ABC_C"/>
</dbReference>
<dbReference type="GO" id="GO:0005524">
    <property type="term" value="F:ATP binding"/>
    <property type="evidence" value="ECO:0007669"/>
    <property type="project" value="UniProtKB-KW"/>
</dbReference>
<dbReference type="Pfam" id="PF08352">
    <property type="entry name" value="oligo_HPY"/>
    <property type="match status" value="1"/>
</dbReference>
<accession>A0A918GG83</accession>
<gene>
    <name evidence="6" type="ORF">GCM10010171_32600</name>
</gene>
<dbReference type="AlphaFoldDB" id="A0A918GG83"/>
<keyword evidence="7" id="KW-1185">Reference proteome</keyword>
<dbReference type="SMART" id="SM00382">
    <property type="entry name" value="AAA"/>
    <property type="match status" value="2"/>
</dbReference>
<dbReference type="RefSeq" id="WP_189211227.1">
    <property type="nucleotide sequence ID" value="NZ_BMRB01000002.1"/>
</dbReference>
<dbReference type="GO" id="GO:0055085">
    <property type="term" value="P:transmembrane transport"/>
    <property type="evidence" value="ECO:0007669"/>
    <property type="project" value="UniProtKB-ARBA"/>
</dbReference>
<dbReference type="PANTHER" id="PTHR43776">
    <property type="entry name" value="TRANSPORT ATP-BINDING PROTEIN"/>
    <property type="match status" value="1"/>
</dbReference>
<dbReference type="InterPro" id="IPR017871">
    <property type="entry name" value="ABC_transporter-like_CS"/>
</dbReference>
<dbReference type="GO" id="GO:0015833">
    <property type="term" value="P:peptide transport"/>
    <property type="evidence" value="ECO:0007669"/>
    <property type="project" value="InterPro"/>
</dbReference>